<dbReference type="OrthoDB" id="7156875at2"/>
<keyword evidence="5" id="KW-0106">Calcium</keyword>
<proteinExistence type="inferred from homology"/>
<keyword evidence="3" id="KW-1029">Fimbrium biogenesis</keyword>
<dbReference type="AlphaFoldDB" id="A0A1I4S7C4"/>
<dbReference type="GO" id="GO:0046872">
    <property type="term" value="F:metal ion binding"/>
    <property type="evidence" value="ECO:0007669"/>
    <property type="project" value="UniProtKB-KW"/>
</dbReference>
<evidence type="ECO:0000256" key="2">
    <source>
        <dbReference type="ARBA" id="ARBA00008387"/>
    </source>
</evidence>
<keyword evidence="4" id="KW-0479">Metal-binding</keyword>
<feature type="domain" description="PilY1 beta-propeller" evidence="9">
    <location>
        <begin position="605"/>
        <end position="861"/>
    </location>
</feature>
<evidence type="ECO:0000259" key="9">
    <source>
        <dbReference type="Pfam" id="PF05567"/>
    </source>
</evidence>
<dbReference type="InterPro" id="IPR036465">
    <property type="entry name" value="vWFA_dom_sf"/>
</dbReference>
<gene>
    <name evidence="10" type="ORF">SAMN04487963_3064</name>
</gene>
<organism evidence="10 11">
    <name type="scientific">Marinobacter zhejiangensis</name>
    <dbReference type="NCBI Taxonomy" id="488535"/>
    <lineage>
        <taxon>Bacteria</taxon>
        <taxon>Pseudomonadati</taxon>
        <taxon>Pseudomonadota</taxon>
        <taxon>Gammaproteobacteria</taxon>
        <taxon>Pseudomonadales</taxon>
        <taxon>Marinobacteraceae</taxon>
        <taxon>Marinobacter</taxon>
    </lineage>
</organism>
<reference evidence="11" key="1">
    <citation type="submission" date="2016-10" db="EMBL/GenBank/DDBJ databases">
        <authorList>
            <person name="Varghese N."/>
            <person name="Submissions S."/>
        </authorList>
    </citation>
    <scope>NUCLEOTIDE SEQUENCE [LARGE SCALE GENOMIC DNA]</scope>
    <source>
        <strain evidence="11">CGMCC 1.7061</strain>
    </source>
</reference>
<dbReference type="Pfam" id="PF05567">
    <property type="entry name" value="T4P_PilY1"/>
    <property type="match status" value="1"/>
</dbReference>
<evidence type="ECO:0000313" key="11">
    <source>
        <dbReference type="Proteomes" id="UP000198519"/>
    </source>
</evidence>
<evidence type="ECO:0000256" key="7">
    <source>
        <dbReference type="SAM" id="MobiDB-lite"/>
    </source>
</evidence>
<dbReference type="EMBL" id="FOUE01000005">
    <property type="protein sequence ID" value="SFM60408.1"/>
    <property type="molecule type" value="Genomic_DNA"/>
</dbReference>
<evidence type="ECO:0000256" key="1">
    <source>
        <dbReference type="ARBA" id="ARBA00004561"/>
    </source>
</evidence>
<dbReference type="GO" id="GO:0009289">
    <property type="term" value="C:pilus"/>
    <property type="evidence" value="ECO:0007669"/>
    <property type="project" value="UniProtKB-SubCell"/>
</dbReference>
<comment type="subcellular location">
    <subcellularLocation>
        <location evidence="1">Fimbrium</location>
    </subcellularLocation>
</comment>
<evidence type="ECO:0000256" key="5">
    <source>
        <dbReference type="ARBA" id="ARBA00022837"/>
    </source>
</evidence>
<evidence type="ECO:0000256" key="6">
    <source>
        <dbReference type="ARBA" id="ARBA00023263"/>
    </source>
</evidence>
<dbReference type="Gene3D" id="3.40.50.410">
    <property type="entry name" value="von Willebrand factor, type A domain"/>
    <property type="match status" value="1"/>
</dbReference>
<feature type="region of interest" description="Disordered" evidence="7">
    <location>
        <begin position="515"/>
        <end position="535"/>
    </location>
</feature>
<evidence type="ECO:0000313" key="10">
    <source>
        <dbReference type="EMBL" id="SFM60408.1"/>
    </source>
</evidence>
<evidence type="ECO:0000256" key="4">
    <source>
        <dbReference type="ARBA" id="ARBA00022723"/>
    </source>
</evidence>
<evidence type="ECO:0000256" key="3">
    <source>
        <dbReference type="ARBA" id="ARBA00022558"/>
    </source>
</evidence>
<keyword evidence="11" id="KW-1185">Reference proteome</keyword>
<dbReference type="SUPFAM" id="SSF53300">
    <property type="entry name" value="vWA-like"/>
    <property type="match status" value="1"/>
</dbReference>
<evidence type="ECO:0000256" key="8">
    <source>
        <dbReference type="SAM" id="SignalP"/>
    </source>
</evidence>
<feature type="signal peptide" evidence="8">
    <location>
        <begin position="1"/>
        <end position="25"/>
    </location>
</feature>
<sequence length="1103" mass="120249">MSNQLKSVAYSGLLALAGLSGTLQADDTEIFFNTDATEIRPNILFVLDNSGSMDAEVTTTSSYDNTQSYTGDYSDDYIYFIERWNGDDYLVPVAKSRNKCSDLLTRLSQSGYVTEYRMAMWRNSNRSNTLRWRTANAFYDDTGNILECYADRGVHGETSGAADKYARNHSRQWGSSSQEINWADIGRSDIYSANYVNWFTDHRVSETRTRLQIMQSVAAGMADSLSGVNIGLMAFNTDDRQRQGGRVLVPIANVDDNRTAFKAAVNALDHETWTPLSETLFGASRYFQGDAPFLDTNPVTGTVDEEGNYISPVQYECQSNNVILLTDGTPTYDARLSGTYNEEEDGASRTTIQGVVGNCSGNCLDEIAGYMYSTGMDAGFNENITVKTYTVGFDQEVDATLLSGAASLGGGEYYTANNTESLETAFKNIVREVLAVNTTFVAPGVAVNTFNRLNHLDALYFSVFQPDVATRWDGNLKRYRLGADGIVYDANDLAAVESNTGFFKGTAQSFWSDEADGPNVSMGGASNEQPDDNSTRNVYTYFSGGNSDLTAATNSVDVANISNLTKTMFGNANMTDAEHQKLINWTRGLDVEDEDGDSLTSDARKYIADPLHSVPHLVIFGGTADAPDTTVFFGDNQGFIHAIDGGTGASYFSFIPSELLANQAGLLANQDDVTSHIYGMDGSVVSWSHDENFDNQINADDGDHVYIYGGMRRGGRSYYALDVTNRTSPTMLWQIQGGAGDFTELGETWSKPVKTKIQIQNAVKDVLIFAGGYDNQQDNVTVRTADTVGRALYIVDATTGALLWWAGPTGSGANLELADMRFSIPSAPKVLDVSGDRLANQIYVGDMGGQIWRFDITNGNQASSLITAGVIADLAGDDAASNRRFYHAPDLFGLNVGGSRYLGMVIGSGYQAHPLDKIIDDRIYMIRIADVTESPKDPNDVTQVLYTKLTESDLYDTTDNLIGQGNAAEVATAQTALAAADGWYIRLVRDGEKVLSTSQTVNGQTFITTYEPSPNLTSCYPSAGQSRLYHIYVKDGQPVINYDGVGESDELTTPDREVALSTLGLPPDPQRMRVDGKDIVCVGAECMPVDTLTGVVETYWYEE</sequence>
<dbReference type="SUPFAM" id="SSF50998">
    <property type="entry name" value="Quinoprotein alcohol dehydrogenase-like"/>
    <property type="match status" value="1"/>
</dbReference>
<dbReference type="InterPro" id="IPR011047">
    <property type="entry name" value="Quinoprotein_ADH-like_sf"/>
</dbReference>
<protein>
    <submittedName>
        <fullName evidence="10">Type IV pilus assembly protein PilY1</fullName>
    </submittedName>
</protein>
<dbReference type="RefSeq" id="WP_092024211.1">
    <property type="nucleotide sequence ID" value="NZ_FOUE01000005.1"/>
</dbReference>
<feature type="chain" id="PRO_5011618779" evidence="8">
    <location>
        <begin position="26"/>
        <end position="1103"/>
    </location>
</feature>
<name>A0A1I4S7C4_9GAMM</name>
<comment type="similarity">
    <text evidence="2">Belongs to the PilY1 family.</text>
</comment>
<dbReference type="InterPro" id="IPR008707">
    <property type="entry name" value="B-propeller_PilY1"/>
</dbReference>
<dbReference type="STRING" id="488535.SAMN04487963_3064"/>
<accession>A0A1I4S7C4</accession>
<keyword evidence="8" id="KW-0732">Signal</keyword>
<dbReference type="Proteomes" id="UP000198519">
    <property type="component" value="Unassembled WGS sequence"/>
</dbReference>
<keyword evidence="6" id="KW-0281">Fimbrium</keyword>